<gene>
    <name evidence="2" type="ORF">AWH56_005175</name>
    <name evidence="1" type="ORF">AWH56_18115</name>
</gene>
<reference evidence="1 3" key="1">
    <citation type="submission" date="2016-10" db="EMBL/GenBank/DDBJ databases">
        <title>Draft genome sequences of four alkaliphilic bacteria belonging to the Anaerobacillus genus.</title>
        <authorList>
            <person name="Bassil N.M."/>
            <person name="Lloyd J.R."/>
        </authorList>
    </citation>
    <scope>NUCLEOTIDE SEQUENCE [LARGE SCALE GENOMIC DNA]</scope>
    <source>
        <strain evidence="1 3">NB2006</strain>
    </source>
</reference>
<sequence>MAITSGLFMSVNGDRKYKADFFASYFASFIANGVFPNPSTGLQVIANGDMTVSVRTGKAWIKGYYMANDSDYNLQLDVADGVLKRIDRIVLRLDFLDRQIVPLVKKGAFATVPVAPALKRDADAYELAIADVLINNGAISVSQANITDLRLNKSLCGIVHGTVDQIDTTGLFAQYDDAFRTWFESIQDILDGDVAANLASRISTVEEEVNNNTTAIQTVGQALSVHQADYQQQLGTANLLTTDKTLKGALNELFTNVSSGKTQIATAITDKGVTASGGDTFSQLASKIGQIATGKKWATGSTSNISGNTFTINNISFRPTIVILFNNQWQASGSTVLGTGIFTQSPILKNFYYRINFSLNSSTPFVVSDNGFTFTDTFDVNGNNFTWVAFE</sequence>
<dbReference type="RefSeq" id="WP_071318367.1">
    <property type="nucleotide sequence ID" value="NZ_CP063356.2"/>
</dbReference>
<organism evidence="1 3">
    <name type="scientific">Anaerobacillus isosaccharinicus</name>
    <dbReference type="NCBI Taxonomy" id="1532552"/>
    <lineage>
        <taxon>Bacteria</taxon>
        <taxon>Bacillati</taxon>
        <taxon>Bacillota</taxon>
        <taxon>Bacilli</taxon>
        <taxon>Bacillales</taxon>
        <taxon>Bacillaceae</taxon>
        <taxon>Anaerobacillus</taxon>
    </lineage>
</organism>
<reference evidence="2 3" key="2">
    <citation type="journal article" date="2017" name="Genome Announc.">
        <title>Draft Genome Sequences of Four Alkaliphilic Bacteria Belonging to the Anaerobacillus Genus.</title>
        <authorList>
            <person name="Bassil N.M."/>
            <person name="Lloyd J.R."/>
        </authorList>
    </citation>
    <scope>NUCLEOTIDE SEQUENCE [LARGE SCALE GENOMIC DNA]</scope>
    <source>
        <strain evidence="2 3">NB2006</strain>
    </source>
</reference>
<dbReference type="EMBL" id="LQXD01000157">
    <property type="protein sequence ID" value="OIJ09030.1"/>
    <property type="molecule type" value="Genomic_DNA"/>
</dbReference>
<keyword evidence="3" id="KW-1185">Reference proteome</keyword>
<dbReference type="EMBL" id="CP063356">
    <property type="protein sequence ID" value="QOY37038.1"/>
    <property type="molecule type" value="Genomic_DNA"/>
</dbReference>
<dbReference type="AlphaFoldDB" id="A0A1S2L9U6"/>
<reference evidence="2" key="4">
    <citation type="submission" date="2020-10" db="EMBL/GenBank/DDBJ databases">
        <authorList>
            <person name="Bassil N.M."/>
            <person name="Lloyd J.R."/>
        </authorList>
    </citation>
    <scope>NUCLEOTIDE SEQUENCE</scope>
    <source>
        <strain evidence="2">NB2006</strain>
    </source>
</reference>
<reference evidence="2 3" key="3">
    <citation type="journal article" date="2019" name="Int. J. Syst. Evol. Microbiol.">
        <title>Anaerobacillus isosaccharinicus sp. nov., an alkaliphilic bacterium which degrades isosaccharinic acid.</title>
        <authorList>
            <person name="Bassil N.M."/>
            <person name="Lloyd J.R."/>
        </authorList>
    </citation>
    <scope>NUCLEOTIDE SEQUENCE [LARGE SCALE GENOMIC DNA]</scope>
    <source>
        <strain evidence="2 3">NB2006</strain>
    </source>
</reference>
<dbReference type="Proteomes" id="UP000180175">
    <property type="component" value="Chromosome"/>
</dbReference>
<accession>A0A1S2L9U6</accession>
<proteinExistence type="predicted"/>
<evidence type="ECO:0000313" key="3">
    <source>
        <dbReference type="Proteomes" id="UP000180175"/>
    </source>
</evidence>
<name>A0A1S2L9U6_9BACI</name>
<evidence type="ECO:0000313" key="1">
    <source>
        <dbReference type="EMBL" id="OIJ09030.1"/>
    </source>
</evidence>
<dbReference type="KEGG" id="aia:AWH56_005175"/>
<evidence type="ECO:0000313" key="2">
    <source>
        <dbReference type="EMBL" id="QOY37038.1"/>
    </source>
</evidence>
<protein>
    <submittedName>
        <fullName evidence="1">Uncharacterized protein</fullName>
    </submittedName>
</protein>